<sequence length="228" mass="27067">MYRISVTSLEAFRRFRDKHSIWDTEERVLNTLSGKKGPNAYAAIGSVFHSIVETGKAIYVGENTFEQEQDGFRVLMNGKAVENALYYRKQYPDAEHEVHKGKDFHCGLFPVHVHGYADVKYRNVIRDIKTKYSQPHTRDYTESCQWSFYLELFGCDTFYFDLFHFKGYKRYMVTNTINTDFVIYNPIECLRDSKMEEKNAQIIKDFCKYIDEKNLYHLLKTKEDLYNI</sequence>
<dbReference type="EMBL" id="BK015955">
    <property type="protein sequence ID" value="DAF86956.1"/>
    <property type="molecule type" value="Genomic_DNA"/>
</dbReference>
<evidence type="ECO:0000313" key="1">
    <source>
        <dbReference type="EMBL" id="DAF86956.1"/>
    </source>
</evidence>
<accession>A0A8S5TXM7</accession>
<proteinExistence type="predicted"/>
<reference evidence="1" key="1">
    <citation type="journal article" date="2021" name="Proc. Natl. Acad. Sci. U.S.A.">
        <title>A Catalog of Tens of Thousands of Viruses from Human Metagenomes Reveals Hidden Associations with Chronic Diseases.</title>
        <authorList>
            <person name="Tisza M.J."/>
            <person name="Buck C.B."/>
        </authorList>
    </citation>
    <scope>NUCLEOTIDE SEQUENCE</scope>
    <source>
        <strain evidence="1">CtvBz3</strain>
    </source>
</reference>
<name>A0A8S5TXM7_9CAUD</name>
<protein>
    <submittedName>
        <fullName evidence="1">Uncharacterized protein</fullName>
    </submittedName>
</protein>
<organism evidence="1">
    <name type="scientific">Siphoviridae sp. ctvBz3</name>
    <dbReference type="NCBI Taxonomy" id="2825720"/>
    <lineage>
        <taxon>Viruses</taxon>
        <taxon>Duplodnaviria</taxon>
        <taxon>Heunggongvirae</taxon>
        <taxon>Uroviricota</taxon>
        <taxon>Caudoviricetes</taxon>
    </lineage>
</organism>